<keyword evidence="4 8" id="KW-0238">DNA-binding</keyword>
<dbReference type="PROSITE" id="PS50071">
    <property type="entry name" value="HOMEOBOX_2"/>
    <property type="match status" value="1"/>
</dbReference>
<evidence type="ECO:0000259" key="11">
    <source>
        <dbReference type="PROSITE" id="PS50071"/>
    </source>
</evidence>
<evidence type="ECO:0000256" key="4">
    <source>
        <dbReference type="ARBA" id="ARBA00023125"/>
    </source>
</evidence>
<evidence type="ECO:0000256" key="10">
    <source>
        <dbReference type="SAM" id="MobiDB-lite"/>
    </source>
</evidence>
<evidence type="ECO:0000256" key="8">
    <source>
        <dbReference type="PROSITE-ProRule" id="PRU00108"/>
    </source>
</evidence>
<evidence type="ECO:0000256" key="3">
    <source>
        <dbReference type="ARBA" id="ARBA00023015"/>
    </source>
</evidence>
<gene>
    <name evidence="12" type="ORF">GSMUA_111770.1</name>
</gene>
<keyword evidence="7 8" id="KW-0539">Nucleus</keyword>
<accession>A0A804ILR7</accession>
<dbReference type="PANTHER" id="PTHR45714">
    <property type="entry name" value="HOMEOBOX-LEUCINE ZIPPER PROTEIN HAT14"/>
    <property type="match status" value="1"/>
</dbReference>
<reference evidence="12" key="1">
    <citation type="submission" date="2021-03" db="EMBL/GenBank/DDBJ databases">
        <authorList>
            <consortium name="Genoscope - CEA"/>
            <person name="William W."/>
        </authorList>
    </citation>
    <scope>NUCLEOTIDE SEQUENCE</scope>
    <source>
        <strain evidence="12">Doubled-haploid Pahang</strain>
    </source>
</reference>
<dbReference type="Gramene" id="Ma04_t06480.1">
    <property type="protein sequence ID" value="Ma04_p06480.1"/>
    <property type="gene ID" value="Ma04_g06480"/>
</dbReference>
<dbReference type="OMA" id="ELECEYM"/>
<dbReference type="InParanoid" id="A0A804ILR7"/>
<dbReference type="GO" id="GO:0043565">
    <property type="term" value="F:sequence-specific DNA binding"/>
    <property type="evidence" value="ECO:0007669"/>
    <property type="project" value="InterPro"/>
</dbReference>
<dbReference type="InterPro" id="IPR009057">
    <property type="entry name" value="Homeodomain-like_sf"/>
</dbReference>
<dbReference type="EnsemblPlants" id="Ma04_t06480.1">
    <property type="protein sequence ID" value="Ma04_p06480.1"/>
    <property type="gene ID" value="Ma04_g06480"/>
</dbReference>
<dbReference type="SMART" id="SM00340">
    <property type="entry name" value="HALZ"/>
    <property type="match status" value="1"/>
</dbReference>
<feature type="region of interest" description="Disordered" evidence="10">
    <location>
        <begin position="19"/>
        <end position="73"/>
    </location>
</feature>
<proteinExistence type="inferred from homology"/>
<evidence type="ECO:0000313" key="14">
    <source>
        <dbReference type="Proteomes" id="UP000012960"/>
    </source>
</evidence>
<dbReference type="CDD" id="cd00086">
    <property type="entry name" value="homeodomain"/>
    <property type="match status" value="1"/>
</dbReference>
<dbReference type="InterPro" id="IPR003106">
    <property type="entry name" value="Leu_zip_homeo"/>
</dbReference>
<reference evidence="13" key="2">
    <citation type="submission" date="2021-05" db="UniProtKB">
        <authorList>
            <consortium name="EnsemblPlants"/>
        </authorList>
    </citation>
    <scope>IDENTIFICATION</scope>
    <source>
        <strain evidence="13">subsp. malaccensis</strain>
    </source>
</reference>
<dbReference type="PANTHER" id="PTHR45714:SF8">
    <property type="entry name" value="HOMEOBOX-LEUCINE ZIPPER PROTEIN ATHB-17"/>
    <property type="match status" value="1"/>
</dbReference>
<keyword evidence="6" id="KW-0804">Transcription</keyword>
<dbReference type="Pfam" id="PF00046">
    <property type="entry name" value="Homeodomain"/>
    <property type="match status" value="1"/>
</dbReference>
<evidence type="ECO:0000313" key="13">
    <source>
        <dbReference type="EnsemblPlants" id="Ma04_p06480.1"/>
    </source>
</evidence>
<comment type="similarity">
    <text evidence="2">Belongs to the HD-ZIP homeobox family. Class II subfamily.</text>
</comment>
<feature type="region of interest" description="Disordered" evidence="10">
    <location>
        <begin position="192"/>
        <end position="214"/>
    </location>
</feature>
<name>A0A804ILR7_MUSAM</name>
<evidence type="ECO:0000256" key="5">
    <source>
        <dbReference type="ARBA" id="ARBA00023155"/>
    </source>
</evidence>
<keyword evidence="14" id="KW-1185">Reference proteome</keyword>
<evidence type="ECO:0000256" key="9">
    <source>
        <dbReference type="RuleBase" id="RU000682"/>
    </source>
</evidence>
<protein>
    <submittedName>
        <fullName evidence="12">(wild Malaysian banana) hypothetical protein</fullName>
    </submittedName>
</protein>
<dbReference type="InterPro" id="IPR017970">
    <property type="entry name" value="Homeobox_CS"/>
</dbReference>
<organism evidence="13 14">
    <name type="scientific">Musa acuminata subsp. malaccensis</name>
    <name type="common">Wild banana</name>
    <name type="synonym">Musa malaccensis</name>
    <dbReference type="NCBI Taxonomy" id="214687"/>
    <lineage>
        <taxon>Eukaryota</taxon>
        <taxon>Viridiplantae</taxon>
        <taxon>Streptophyta</taxon>
        <taxon>Embryophyta</taxon>
        <taxon>Tracheophyta</taxon>
        <taxon>Spermatophyta</taxon>
        <taxon>Magnoliopsida</taxon>
        <taxon>Liliopsida</taxon>
        <taxon>Zingiberales</taxon>
        <taxon>Musaceae</taxon>
        <taxon>Musa</taxon>
    </lineage>
</organism>
<sequence>MGDLGRSPAELDLTIGVPGLISSSPIRSGGGGCNMRDLDINQPAYGGEEEYPMASIEEEEEEGGNPRPKKLRLSKEQSRLLEESFRQHHTLNPKQKEALAMKLKLRPRQVEVWFQNRRARTKLKQTEMECEYLKRCFGSLTEENRRLQREVEELRALRVAPPTVLSPHTRQRLPASSLTMCPRCERVTTAATATPRAVIGRPPSASPFPRSTAC</sequence>
<dbReference type="PROSITE" id="PS00027">
    <property type="entry name" value="HOMEOBOX_1"/>
    <property type="match status" value="1"/>
</dbReference>
<feature type="domain" description="Homeobox" evidence="11">
    <location>
        <begin position="64"/>
        <end position="124"/>
    </location>
</feature>
<dbReference type="Gene3D" id="1.10.10.60">
    <property type="entry name" value="Homeodomain-like"/>
    <property type="match status" value="1"/>
</dbReference>
<evidence type="ECO:0000256" key="6">
    <source>
        <dbReference type="ARBA" id="ARBA00023163"/>
    </source>
</evidence>
<evidence type="ECO:0000256" key="2">
    <source>
        <dbReference type="ARBA" id="ARBA00006074"/>
    </source>
</evidence>
<feature type="compositionally biased region" description="Acidic residues" evidence="10">
    <location>
        <begin position="47"/>
        <end position="63"/>
    </location>
</feature>
<evidence type="ECO:0000256" key="7">
    <source>
        <dbReference type="ARBA" id="ARBA00023242"/>
    </source>
</evidence>
<dbReference type="FunCoup" id="A0A804ILR7">
    <property type="interactions" value="36"/>
</dbReference>
<dbReference type="Pfam" id="PF02183">
    <property type="entry name" value="HALZ"/>
    <property type="match status" value="1"/>
</dbReference>
<dbReference type="EMBL" id="HG996469">
    <property type="protein sequence ID" value="CAG1841382.1"/>
    <property type="molecule type" value="Genomic_DNA"/>
</dbReference>
<dbReference type="FunFam" id="1.10.10.60:FF:000577">
    <property type="entry name" value="Homeobox-leucine zipper protein 18"/>
    <property type="match status" value="1"/>
</dbReference>
<dbReference type="AlphaFoldDB" id="A0A804ILR7"/>
<feature type="DNA-binding region" description="Homeobox" evidence="8">
    <location>
        <begin position="66"/>
        <end position="125"/>
    </location>
</feature>
<keyword evidence="5 8" id="KW-0371">Homeobox</keyword>
<dbReference type="SUPFAM" id="SSF46689">
    <property type="entry name" value="Homeodomain-like"/>
    <property type="match status" value="1"/>
</dbReference>
<dbReference type="SMART" id="SM00389">
    <property type="entry name" value="HOX"/>
    <property type="match status" value="1"/>
</dbReference>
<dbReference type="GO" id="GO:0005634">
    <property type="term" value="C:nucleus"/>
    <property type="evidence" value="ECO:0007669"/>
    <property type="project" value="UniProtKB-SubCell"/>
</dbReference>
<dbReference type="GO" id="GO:0000981">
    <property type="term" value="F:DNA-binding transcription factor activity, RNA polymerase II-specific"/>
    <property type="evidence" value="ECO:0007669"/>
    <property type="project" value="InterPro"/>
</dbReference>
<evidence type="ECO:0000313" key="12">
    <source>
        <dbReference type="EMBL" id="CAG1841382.1"/>
    </source>
</evidence>
<dbReference type="InterPro" id="IPR050762">
    <property type="entry name" value="HD-ZIP_Homeobox_LZ_Class_II"/>
</dbReference>
<keyword evidence="3" id="KW-0805">Transcription regulation</keyword>
<comment type="subcellular location">
    <subcellularLocation>
        <location evidence="1 8 9">Nucleus</location>
    </subcellularLocation>
</comment>
<evidence type="ECO:0000256" key="1">
    <source>
        <dbReference type="ARBA" id="ARBA00004123"/>
    </source>
</evidence>
<dbReference type="InterPro" id="IPR001356">
    <property type="entry name" value="HD"/>
</dbReference>
<dbReference type="Proteomes" id="UP000012960">
    <property type="component" value="Unplaced"/>
</dbReference>